<name>A0A255XUJ5_9PROT</name>
<sequence>MTNGNLKSDPSPRRKSAGQFHHGDLASALLDAAAALIADRRAPEFSLREVAERVGVSHTAAYRHFAAKNDLLAALAARAFRHLQRDMQIIRAAGGPADQTLAALGHDYVRFAQSQPGAYRIMFHGDLCAGGQHPALAQAAYEAYAEMAGVVADGQRTGCFRTDRSADELATALWSAQHGYTLLLLDGQIAEGALSEGTPGLDAAPPADRALLTEMMLAGLRAKPPAPPSA</sequence>
<evidence type="ECO:0000259" key="5">
    <source>
        <dbReference type="PROSITE" id="PS50977"/>
    </source>
</evidence>
<reference evidence="6 7" key="1">
    <citation type="submission" date="2017-07" db="EMBL/GenBank/DDBJ databases">
        <title>Elstera cyanobacteriorum sp. nov., a novel bacterium isolated from cyanobacterial aggregates in a eutrophic lake.</title>
        <authorList>
            <person name="Cai H."/>
        </authorList>
    </citation>
    <scope>NUCLEOTIDE SEQUENCE [LARGE SCALE GENOMIC DNA]</scope>
    <source>
        <strain evidence="6 7">TH019</strain>
    </source>
</reference>
<dbReference type="Pfam" id="PF00440">
    <property type="entry name" value="TetR_N"/>
    <property type="match status" value="1"/>
</dbReference>
<dbReference type="PANTHER" id="PTHR30055">
    <property type="entry name" value="HTH-TYPE TRANSCRIPTIONAL REGULATOR RUTR"/>
    <property type="match status" value="1"/>
</dbReference>
<evidence type="ECO:0000256" key="4">
    <source>
        <dbReference type="PROSITE-ProRule" id="PRU00335"/>
    </source>
</evidence>
<dbReference type="InterPro" id="IPR001647">
    <property type="entry name" value="HTH_TetR"/>
</dbReference>
<dbReference type="OrthoDB" id="7056813at2"/>
<keyword evidence="2 4" id="KW-0238">DNA-binding</keyword>
<dbReference type="RefSeq" id="WP_094407722.1">
    <property type="nucleotide sequence ID" value="NZ_BMJZ01000009.1"/>
</dbReference>
<feature type="domain" description="HTH tetR-type" evidence="5">
    <location>
        <begin position="23"/>
        <end position="83"/>
    </location>
</feature>
<dbReference type="InterPro" id="IPR025996">
    <property type="entry name" value="MT1864/Rv1816-like_C"/>
</dbReference>
<protein>
    <recommendedName>
        <fullName evidence="5">HTH tetR-type domain-containing protein</fullName>
    </recommendedName>
</protein>
<dbReference type="PRINTS" id="PR00455">
    <property type="entry name" value="HTHTETR"/>
</dbReference>
<evidence type="ECO:0000256" key="2">
    <source>
        <dbReference type="ARBA" id="ARBA00023125"/>
    </source>
</evidence>
<dbReference type="InterPro" id="IPR009057">
    <property type="entry name" value="Homeodomain-like_sf"/>
</dbReference>
<dbReference type="AlphaFoldDB" id="A0A255XUJ5"/>
<proteinExistence type="predicted"/>
<dbReference type="Gene3D" id="1.10.357.10">
    <property type="entry name" value="Tetracycline Repressor, domain 2"/>
    <property type="match status" value="1"/>
</dbReference>
<accession>A0A255XUJ5</accession>
<dbReference type="PANTHER" id="PTHR30055:SF234">
    <property type="entry name" value="HTH-TYPE TRANSCRIPTIONAL REGULATOR BETI"/>
    <property type="match status" value="1"/>
</dbReference>
<feature type="DNA-binding region" description="H-T-H motif" evidence="4">
    <location>
        <begin position="46"/>
        <end position="65"/>
    </location>
</feature>
<dbReference type="EMBL" id="NOXS01000027">
    <property type="protein sequence ID" value="OYQ20571.1"/>
    <property type="molecule type" value="Genomic_DNA"/>
</dbReference>
<dbReference type="InterPro" id="IPR050109">
    <property type="entry name" value="HTH-type_TetR-like_transc_reg"/>
</dbReference>
<dbReference type="SUPFAM" id="SSF46689">
    <property type="entry name" value="Homeodomain-like"/>
    <property type="match status" value="1"/>
</dbReference>
<dbReference type="Pfam" id="PF13305">
    <property type="entry name" value="TetR_C_33"/>
    <property type="match status" value="1"/>
</dbReference>
<dbReference type="InterPro" id="IPR036271">
    <property type="entry name" value="Tet_transcr_reg_TetR-rel_C_sf"/>
</dbReference>
<evidence type="ECO:0000313" key="7">
    <source>
        <dbReference type="Proteomes" id="UP000216361"/>
    </source>
</evidence>
<evidence type="ECO:0000256" key="3">
    <source>
        <dbReference type="ARBA" id="ARBA00023163"/>
    </source>
</evidence>
<evidence type="ECO:0000313" key="6">
    <source>
        <dbReference type="EMBL" id="OYQ20571.1"/>
    </source>
</evidence>
<keyword evidence="3" id="KW-0804">Transcription</keyword>
<dbReference type="GO" id="GO:0003700">
    <property type="term" value="F:DNA-binding transcription factor activity"/>
    <property type="evidence" value="ECO:0007669"/>
    <property type="project" value="TreeGrafter"/>
</dbReference>
<dbReference type="GO" id="GO:0000976">
    <property type="term" value="F:transcription cis-regulatory region binding"/>
    <property type="evidence" value="ECO:0007669"/>
    <property type="project" value="TreeGrafter"/>
</dbReference>
<dbReference type="PROSITE" id="PS50977">
    <property type="entry name" value="HTH_TETR_2"/>
    <property type="match status" value="1"/>
</dbReference>
<keyword evidence="7" id="KW-1185">Reference proteome</keyword>
<dbReference type="Proteomes" id="UP000216361">
    <property type="component" value="Unassembled WGS sequence"/>
</dbReference>
<evidence type="ECO:0000256" key="1">
    <source>
        <dbReference type="ARBA" id="ARBA00023015"/>
    </source>
</evidence>
<keyword evidence="1" id="KW-0805">Transcription regulation</keyword>
<gene>
    <name evidence="6" type="ORF">CHR90_04135</name>
</gene>
<comment type="caution">
    <text evidence="6">The sequence shown here is derived from an EMBL/GenBank/DDBJ whole genome shotgun (WGS) entry which is preliminary data.</text>
</comment>
<organism evidence="6 7">
    <name type="scientific">Elstera cyanobacteriorum</name>
    <dbReference type="NCBI Taxonomy" id="2022747"/>
    <lineage>
        <taxon>Bacteria</taxon>
        <taxon>Pseudomonadati</taxon>
        <taxon>Pseudomonadota</taxon>
        <taxon>Alphaproteobacteria</taxon>
        <taxon>Rhodospirillales</taxon>
        <taxon>Rhodospirillaceae</taxon>
        <taxon>Elstera</taxon>
    </lineage>
</organism>
<dbReference type="SUPFAM" id="SSF48498">
    <property type="entry name" value="Tetracyclin repressor-like, C-terminal domain"/>
    <property type="match status" value="1"/>
</dbReference>